<evidence type="ECO:0008006" key="5">
    <source>
        <dbReference type="Google" id="ProtNLM"/>
    </source>
</evidence>
<dbReference type="GO" id="GO:0043386">
    <property type="term" value="P:mycotoxin biosynthetic process"/>
    <property type="evidence" value="ECO:0007669"/>
    <property type="project" value="InterPro"/>
</dbReference>
<comment type="similarity">
    <text evidence="2">Belongs to the ustYa family.</text>
</comment>
<gene>
    <name evidence="3" type="ORF">NA57DRAFT_77034</name>
</gene>
<evidence type="ECO:0000256" key="2">
    <source>
        <dbReference type="ARBA" id="ARBA00035112"/>
    </source>
</evidence>
<dbReference type="PANTHER" id="PTHR33365:SF4">
    <property type="entry name" value="CYCLOCHLOROTINE BIOSYNTHESIS PROTEIN O"/>
    <property type="match status" value="1"/>
</dbReference>
<evidence type="ECO:0000313" key="3">
    <source>
        <dbReference type="EMBL" id="KAF2098242.1"/>
    </source>
</evidence>
<comment type="caution">
    <text evidence="3">The sequence shown here is derived from an EMBL/GenBank/DDBJ whole genome shotgun (WGS) entry which is preliminary data.</text>
</comment>
<accession>A0A9P4IEL8</accession>
<dbReference type="Pfam" id="PF11807">
    <property type="entry name" value="UstYa"/>
    <property type="match status" value="1"/>
</dbReference>
<evidence type="ECO:0000313" key="4">
    <source>
        <dbReference type="Proteomes" id="UP000799772"/>
    </source>
</evidence>
<keyword evidence="4" id="KW-1185">Reference proteome</keyword>
<dbReference type="EMBL" id="ML978127">
    <property type="protein sequence ID" value="KAF2098242.1"/>
    <property type="molecule type" value="Genomic_DNA"/>
</dbReference>
<evidence type="ECO:0000256" key="1">
    <source>
        <dbReference type="ARBA" id="ARBA00004685"/>
    </source>
</evidence>
<name>A0A9P4IEL8_9PEZI</name>
<protein>
    <recommendedName>
        <fullName evidence="5">Tat pathway signal sequence</fullName>
    </recommendedName>
</protein>
<dbReference type="OrthoDB" id="3687641at2759"/>
<dbReference type="InterPro" id="IPR021765">
    <property type="entry name" value="UstYa-like"/>
</dbReference>
<sequence length="206" mass="23714">MELKADSRKHIDIVGVQFTGDPSVYEDGTLFTPNPGNVTYTGEPSPEIDAAWLALVGGRDFLISEEEAKALWTSDYELHWDNAKGGYYVGLSMFHTLHCLARIYQYFHAEHYGIETTDESIRHRNHCIDEIRQYVMCTGDITVYGTRYYKSKDRNFADSDVTHVCRDFGKIREWVRRRRSGDLAVQPDYEEKVVVPADHKRPSAND</sequence>
<comment type="pathway">
    <text evidence="1">Mycotoxin biosynthesis.</text>
</comment>
<reference evidence="3" key="1">
    <citation type="journal article" date="2020" name="Stud. Mycol.">
        <title>101 Dothideomycetes genomes: a test case for predicting lifestyles and emergence of pathogens.</title>
        <authorList>
            <person name="Haridas S."/>
            <person name="Albert R."/>
            <person name="Binder M."/>
            <person name="Bloem J."/>
            <person name="Labutti K."/>
            <person name="Salamov A."/>
            <person name="Andreopoulos B."/>
            <person name="Baker S."/>
            <person name="Barry K."/>
            <person name="Bills G."/>
            <person name="Bluhm B."/>
            <person name="Cannon C."/>
            <person name="Castanera R."/>
            <person name="Culley D."/>
            <person name="Daum C."/>
            <person name="Ezra D."/>
            <person name="Gonzalez J."/>
            <person name="Henrissat B."/>
            <person name="Kuo A."/>
            <person name="Liang C."/>
            <person name="Lipzen A."/>
            <person name="Lutzoni F."/>
            <person name="Magnuson J."/>
            <person name="Mondo S."/>
            <person name="Nolan M."/>
            <person name="Ohm R."/>
            <person name="Pangilinan J."/>
            <person name="Park H.-J."/>
            <person name="Ramirez L."/>
            <person name="Alfaro M."/>
            <person name="Sun H."/>
            <person name="Tritt A."/>
            <person name="Yoshinaga Y."/>
            <person name="Zwiers L.-H."/>
            <person name="Turgeon B."/>
            <person name="Goodwin S."/>
            <person name="Spatafora J."/>
            <person name="Crous P."/>
            <person name="Grigoriev I."/>
        </authorList>
    </citation>
    <scope>NUCLEOTIDE SEQUENCE</scope>
    <source>
        <strain evidence="3">CBS 133067</strain>
    </source>
</reference>
<organism evidence="3 4">
    <name type="scientific">Rhizodiscina lignyota</name>
    <dbReference type="NCBI Taxonomy" id="1504668"/>
    <lineage>
        <taxon>Eukaryota</taxon>
        <taxon>Fungi</taxon>
        <taxon>Dikarya</taxon>
        <taxon>Ascomycota</taxon>
        <taxon>Pezizomycotina</taxon>
        <taxon>Dothideomycetes</taxon>
        <taxon>Pleosporomycetidae</taxon>
        <taxon>Aulographales</taxon>
        <taxon>Rhizodiscinaceae</taxon>
        <taxon>Rhizodiscina</taxon>
    </lineage>
</organism>
<dbReference type="Proteomes" id="UP000799772">
    <property type="component" value="Unassembled WGS sequence"/>
</dbReference>
<proteinExistence type="inferred from homology"/>
<dbReference type="PANTHER" id="PTHR33365">
    <property type="entry name" value="YALI0B05434P"/>
    <property type="match status" value="1"/>
</dbReference>
<dbReference type="AlphaFoldDB" id="A0A9P4IEL8"/>